<evidence type="ECO:0000313" key="2">
    <source>
        <dbReference type="Proteomes" id="UP000265520"/>
    </source>
</evidence>
<comment type="caution">
    <text evidence="1">The sequence shown here is derived from an EMBL/GenBank/DDBJ whole genome shotgun (WGS) entry which is preliminary data.</text>
</comment>
<protein>
    <submittedName>
        <fullName evidence="1">Uncharacterized protein</fullName>
    </submittedName>
</protein>
<evidence type="ECO:0000313" key="1">
    <source>
        <dbReference type="EMBL" id="MCI40804.1"/>
    </source>
</evidence>
<name>A0A392RXK8_9FABA</name>
<dbReference type="AlphaFoldDB" id="A0A392RXK8"/>
<reference evidence="1 2" key="1">
    <citation type="journal article" date="2018" name="Front. Plant Sci.">
        <title>Red Clover (Trifolium pratense) and Zigzag Clover (T. medium) - A Picture of Genomic Similarities and Differences.</title>
        <authorList>
            <person name="Dluhosova J."/>
            <person name="Istvanek J."/>
            <person name="Nedelnik J."/>
            <person name="Repkova J."/>
        </authorList>
    </citation>
    <scope>NUCLEOTIDE SEQUENCE [LARGE SCALE GENOMIC DNA]</scope>
    <source>
        <strain evidence="2">cv. 10/8</strain>
        <tissue evidence="1">Leaf</tissue>
    </source>
</reference>
<keyword evidence="2" id="KW-1185">Reference proteome</keyword>
<dbReference type="Proteomes" id="UP000265520">
    <property type="component" value="Unassembled WGS sequence"/>
</dbReference>
<proteinExistence type="predicted"/>
<feature type="non-terminal residue" evidence="1">
    <location>
        <position position="50"/>
    </location>
</feature>
<organism evidence="1 2">
    <name type="scientific">Trifolium medium</name>
    <dbReference type="NCBI Taxonomy" id="97028"/>
    <lineage>
        <taxon>Eukaryota</taxon>
        <taxon>Viridiplantae</taxon>
        <taxon>Streptophyta</taxon>
        <taxon>Embryophyta</taxon>
        <taxon>Tracheophyta</taxon>
        <taxon>Spermatophyta</taxon>
        <taxon>Magnoliopsida</taxon>
        <taxon>eudicotyledons</taxon>
        <taxon>Gunneridae</taxon>
        <taxon>Pentapetalae</taxon>
        <taxon>rosids</taxon>
        <taxon>fabids</taxon>
        <taxon>Fabales</taxon>
        <taxon>Fabaceae</taxon>
        <taxon>Papilionoideae</taxon>
        <taxon>50 kb inversion clade</taxon>
        <taxon>NPAAA clade</taxon>
        <taxon>Hologalegina</taxon>
        <taxon>IRL clade</taxon>
        <taxon>Trifolieae</taxon>
        <taxon>Trifolium</taxon>
    </lineage>
</organism>
<sequence length="50" mass="5772">MDLSQQVFDEVMVEREGYAFNVNDRGKKIVVHGQKTVPPYVFKKKEASEV</sequence>
<accession>A0A392RXK8</accession>
<dbReference type="EMBL" id="LXQA010284157">
    <property type="protein sequence ID" value="MCI40804.1"/>
    <property type="molecule type" value="Genomic_DNA"/>
</dbReference>